<comment type="caution">
    <text evidence="2">The sequence shown here is derived from an EMBL/GenBank/DDBJ whole genome shotgun (WGS) entry which is preliminary data.</text>
</comment>
<dbReference type="GO" id="GO:0016747">
    <property type="term" value="F:acyltransferase activity, transferring groups other than amino-acyl groups"/>
    <property type="evidence" value="ECO:0007669"/>
    <property type="project" value="InterPro"/>
</dbReference>
<evidence type="ECO:0000259" key="1">
    <source>
        <dbReference type="PROSITE" id="PS51186"/>
    </source>
</evidence>
<dbReference type="SUPFAM" id="SSF55729">
    <property type="entry name" value="Acyl-CoA N-acyltransferases (Nat)"/>
    <property type="match status" value="1"/>
</dbReference>
<reference evidence="2 3" key="1">
    <citation type="submission" date="2017-11" db="EMBL/GenBank/DDBJ databases">
        <title>Infants hospitalized years apart are colonized by the same room-sourced microbial strains.</title>
        <authorList>
            <person name="Brooks B."/>
            <person name="Olm M.R."/>
            <person name="Firek B.A."/>
            <person name="Baker R."/>
            <person name="Thomas B.C."/>
            <person name="Morowitz M.J."/>
            <person name="Banfield J.F."/>
        </authorList>
    </citation>
    <scope>NUCLEOTIDE SEQUENCE [LARGE SCALE GENOMIC DNA]</scope>
    <source>
        <strain evidence="2">S2_009_000_R2_76</strain>
    </source>
</reference>
<dbReference type="CDD" id="cd04301">
    <property type="entry name" value="NAT_SF"/>
    <property type="match status" value="1"/>
</dbReference>
<dbReference type="InterPro" id="IPR000182">
    <property type="entry name" value="GNAT_dom"/>
</dbReference>
<organism evidence="2 3">
    <name type="scientific">Pseudopedobacter saltans</name>
    <dbReference type="NCBI Taxonomy" id="151895"/>
    <lineage>
        <taxon>Bacteria</taxon>
        <taxon>Pseudomonadati</taxon>
        <taxon>Bacteroidota</taxon>
        <taxon>Sphingobacteriia</taxon>
        <taxon>Sphingobacteriales</taxon>
        <taxon>Sphingobacteriaceae</taxon>
        <taxon>Pseudopedobacter</taxon>
    </lineage>
</organism>
<protein>
    <submittedName>
        <fullName evidence="2">GNAT family N-acetyltransferase</fullName>
    </submittedName>
</protein>
<name>A0A2W5F032_9SPHI</name>
<dbReference type="AlphaFoldDB" id="A0A2W5F032"/>
<evidence type="ECO:0000313" key="2">
    <source>
        <dbReference type="EMBL" id="PZP48798.1"/>
    </source>
</evidence>
<dbReference type="Gene3D" id="3.40.630.30">
    <property type="match status" value="1"/>
</dbReference>
<sequence>MLMDIRCKYFTELSLEELYHIWDIRDEVFLEEQKCDEKETDFKDLECFHLMFWDRDILVAYARILRPGLAYQEASIGRIACRFAYRGNGFGKKLVQTAIDKTIDIFGIVPIKISAQYYLKKFYESFGFQQISDIYLETGIEHIKMLRA</sequence>
<feature type="domain" description="N-acetyltransferase" evidence="1">
    <location>
        <begin position="5"/>
        <end position="147"/>
    </location>
</feature>
<keyword evidence="2" id="KW-0808">Transferase</keyword>
<dbReference type="EMBL" id="QFOI01000145">
    <property type="protein sequence ID" value="PZP48798.1"/>
    <property type="molecule type" value="Genomic_DNA"/>
</dbReference>
<evidence type="ECO:0000313" key="3">
    <source>
        <dbReference type="Proteomes" id="UP000249645"/>
    </source>
</evidence>
<dbReference type="InterPro" id="IPR016181">
    <property type="entry name" value="Acyl_CoA_acyltransferase"/>
</dbReference>
<dbReference type="Proteomes" id="UP000249645">
    <property type="component" value="Unassembled WGS sequence"/>
</dbReference>
<dbReference type="PROSITE" id="PS51186">
    <property type="entry name" value="GNAT"/>
    <property type="match status" value="1"/>
</dbReference>
<dbReference type="Pfam" id="PF13673">
    <property type="entry name" value="Acetyltransf_10"/>
    <property type="match status" value="1"/>
</dbReference>
<proteinExistence type="predicted"/>
<gene>
    <name evidence="2" type="ORF">DI598_09340</name>
</gene>
<accession>A0A2W5F032</accession>